<protein>
    <submittedName>
        <fullName evidence="1">Uncharacterized protein</fullName>
    </submittedName>
</protein>
<evidence type="ECO:0000313" key="1">
    <source>
        <dbReference type="EMBL" id="CAG9701962.1"/>
    </source>
</evidence>
<sequence>MGAVSIPEKVYFLKTIQDLSEQLQEKKETYHFTKYTGDYKMKNRILNLFKVLSPNLKLMRVNTIKYDELDYKSQNSNGSLFETMVYSKFPERVFYGLLRCKGNLMNIEANIFMEEASEYKDFPPRFKQQLNIQSLYRGEKFTIKNCTTVPKYTEIGVELIDIILGIIRVILNFEKISEDTEMTKSYQKKVDLVNEILKIPNVYDFFCSIKYFEWNSVSSLKEIKFKDYVDSYISNN</sequence>
<evidence type="ECO:0000313" key="2">
    <source>
        <dbReference type="Proteomes" id="UP000789738"/>
    </source>
</evidence>
<reference evidence="1" key="1">
    <citation type="submission" date="2021-10" db="EMBL/GenBank/DDBJ databases">
        <authorList>
            <person name="Mesa V."/>
        </authorList>
    </citation>
    <scope>NUCLEOTIDE SEQUENCE</scope>
    <source>
        <strain evidence="1">CC3_PB</strain>
    </source>
</reference>
<dbReference type="AlphaFoldDB" id="A0AA86MLB1"/>
<organism evidence="1 2">
    <name type="scientific">Clostridium neonatale</name>
    <dbReference type="NCBI Taxonomy" id="137838"/>
    <lineage>
        <taxon>Bacteria</taxon>
        <taxon>Bacillati</taxon>
        <taxon>Bacillota</taxon>
        <taxon>Clostridia</taxon>
        <taxon>Eubacteriales</taxon>
        <taxon>Clostridiaceae</taxon>
        <taxon>Clostridium</taxon>
    </lineage>
</organism>
<name>A0AA86MLB1_9CLOT</name>
<comment type="caution">
    <text evidence="1">The sequence shown here is derived from an EMBL/GenBank/DDBJ whole genome shotgun (WGS) entry which is preliminary data.</text>
</comment>
<proteinExistence type="predicted"/>
<dbReference type="Proteomes" id="UP000789738">
    <property type="component" value="Unassembled WGS sequence"/>
</dbReference>
<dbReference type="EMBL" id="CAKJVE010000001">
    <property type="protein sequence ID" value="CAG9701962.1"/>
    <property type="molecule type" value="Genomic_DNA"/>
</dbReference>
<accession>A0AA86MLB1</accession>
<gene>
    <name evidence="1" type="ORF">CNEO_10426</name>
</gene>